<feature type="transmembrane region" description="Helical" evidence="2">
    <location>
        <begin position="315"/>
        <end position="337"/>
    </location>
</feature>
<sequence>MATTEPWAWVVLFAAFMNMFLNGSFSYSVGVIHIALLEKYSEENVNTIAWLGSLFSCTFALLGFVGSIVINIFNVRTCVILSGLMSLVGFGLSSLVTDINHLFITFGLIAGCGQAMALTGSMVVAGYYFKERTGMATGIVTSSAGVSLFVFPPLTQYLIDTYNLQDTFLLLGAIGFHSVVCGALMRPTQFEIKSKFCSNCKDTKRTSTKKIKVSSKFGSLISLPYIFLLVSSMAFGIGLSTVYLFLPHFFKQSGSATQEIAFILSFMGIGGFFSRLLLGFMTNATDATILYGSTFGIIGIVTLFLNKVTSVGSKIAYSIIFGLYTGGCWTLQHAILVEIVGISKLSTGYGINMMMSGTGYLIGPPIIKLMVTSFNDEYYVFVCAALVLLLASSMGFAIRLVKKSVALHPSTDKQVVVGDKDIEQELIEKTNLREFEIVRDNQDTCDAEPFISSTEAEQCNKQSDKTQIR</sequence>
<keyword evidence="2" id="KW-1133">Transmembrane helix</keyword>
<dbReference type="InterPro" id="IPR036259">
    <property type="entry name" value="MFS_trans_sf"/>
</dbReference>
<feature type="domain" description="Major facilitator superfamily (MFS) profile" evidence="3">
    <location>
        <begin position="11"/>
        <end position="403"/>
    </location>
</feature>
<dbReference type="AlphaFoldDB" id="A0AAN8KEF1"/>
<accession>A0AAN8KEF1</accession>
<feature type="transmembrane region" description="Helical" evidence="2">
    <location>
        <begin position="290"/>
        <end position="309"/>
    </location>
</feature>
<feature type="transmembrane region" description="Helical" evidence="2">
    <location>
        <begin position="7"/>
        <end position="36"/>
    </location>
</feature>
<dbReference type="InterPro" id="IPR011701">
    <property type="entry name" value="MFS"/>
</dbReference>
<feature type="transmembrane region" description="Helical" evidence="2">
    <location>
        <begin position="167"/>
        <end position="185"/>
    </location>
</feature>
<keyword evidence="2" id="KW-0812">Transmembrane</keyword>
<protein>
    <recommendedName>
        <fullName evidence="3">Major facilitator superfamily (MFS) profile domain-containing protein</fullName>
    </recommendedName>
</protein>
<evidence type="ECO:0000313" key="5">
    <source>
        <dbReference type="Proteomes" id="UP001347796"/>
    </source>
</evidence>
<evidence type="ECO:0000259" key="3">
    <source>
        <dbReference type="PROSITE" id="PS50850"/>
    </source>
</evidence>
<feature type="transmembrane region" description="Helical" evidence="2">
    <location>
        <begin position="77"/>
        <end position="96"/>
    </location>
</feature>
<dbReference type="GO" id="GO:0008028">
    <property type="term" value="F:monocarboxylic acid transmembrane transporter activity"/>
    <property type="evidence" value="ECO:0007669"/>
    <property type="project" value="TreeGrafter"/>
</dbReference>
<dbReference type="Gene3D" id="1.20.1250.20">
    <property type="entry name" value="MFS general substrate transporter like domains"/>
    <property type="match status" value="1"/>
</dbReference>
<dbReference type="PROSITE" id="PS50850">
    <property type="entry name" value="MFS"/>
    <property type="match status" value="1"/>
</dbReference>
<dbReference type="GO" id="GO:0016020">
    <property type="term" value="C:membrane"/>
    <property type="evidence" value="ECO:0007669"/>
    <property type="project" value="UniProtKB-SubCell"/>
</dbReference>
<feature type="transmembrane region" description="Helical" evidence="2">
    <location>
        <begin position="349"/>
        <end position="367"/>
    </location>
</feature>
<reference evidence="4 5" key="1">
    <citation type="submission" date="2024-01" db="EMBL/GenBank/DDBJ databases">
        <title>The genome of the rayed Mediterranean limpet Patella caerulea (Linnaeus, 1758).</title>
        <authorList>
            <person name="Anh-Thu Weber A."/>
            <person name="Halstead-Nussloch G."/>
        </authorList>
    </citation>
    <scope>NUCLEOTIDE SEQUENCE [LARGE SCALE GENOMIC DNA]</scope>
    <source>
        <strain evidence="4">AATW-2023a</strain>
        <tissue evidence="4">Whole specimen</tissue>
    </source>
</reference>
<dbReference type="CDD" id="cd17352">
    <property type="entry name" value="MFS_MCT_SLC16"/>
    <property type="match status" value="1"/>
</dbReference>
<dbReference type="InterPro" id="IPR050327">
    <property type="entry name" value="Proton-linked_MCT"/>
</dbReference>
<comment type="caution">
    <text evidence="4">The sequence shown here is derived from an EMBL/GenBank/DDBJ whole genome shotgun (WGS) entry which is preliminary data.</text>
</comment>
<keyword evidence="5" id="KW-1185">Reference proteome</keyword>
<dbReference type="PANTHER" id="PTHR11360:SF284">
    <property type="entry name" value="EG:103B4.3 PROTEIN-RELATED"/>
    <property type="match status" value="1"/>
</dbReference>
<dbReference type="Proteomes" id="UP001347796">
    <property type="component" value="Unassembled WGS sequence"/>
</dbReference>
<dbReference type="SUPFAM" id="SSF103473">
    <property type="entry name" value="MFS general substrate transporter"/>
    <property type="match status" value="1"/>
</dbReference>
<evidence type="ECO:0000256" key="1">
    <source>
        <dbReference type="ARBA" id="ARBA00004141"/>
    </source>
</evidence>
<gene>
    <name evidence="4" type="ORF">SNE40_001364</name>
</gene>
<feature type="transmembrane region" description="Helical" evidence="2">
    <location>
        <begin position="102"/>
        <end position="129"/>
    </location>
</feature>
<dbReference type="EMBL" id="JAZGQO010000001">
    <property type="protein sequence ID" value="KAK6196069.1"/>
    <property type="molecule type" value="Genomic_DNA"/>
</dbReference>
<comment type="subcellular location">
    <subcellularLocation>
        <location evidence="1">Membrane</location>
        <topology evidence="1">Multi-pass membrane protein</topology>
    </subcellularLocation>
</comment>
<proteinExistence type="predicted"/>
<dbReference type="PANTHER" id="PTHR11360">
    <property type="entry name" value="MONOCARBOXYLATE TRANSPORTER"/>
    <property type="match status" value="1"/>
</dbReference>
<keyword evidence="2" id="KW-0472">Membrane</keyword>
<feature type="transmembrane region" description="Helical" evidence="2">
    <location>
        <begin position="136"/>
        <end position="155"/>
    </location>
</feature>
<dbReference type="InterPro" id="IPR020846">
    <property type="entry name" value="MFS_dom"/>
</dbReference>
<feature type="transmembrane region" description="Helical" evidence="2">
    <location>
        <begin position="220"/>
        <end position="245"/>
    </location>
</feature>
<feature type="transmembrane region" description="Helical" evidence="2">
    <location>
        <begin position="379"/>
        <end position="401"/>
    </location>
</feature>
<dbReference type="Pfam" id="PF07690">
    <property type="entry name" value="MFS_1"/>
    <property type="match status" value="1"/>
</dbReference>
<evidence type="ECO:0000313" key="4">
    <source>
        <dbReference type="EMBL" id="KAK6196069.1"/>
    </source>
</evidence>
<evidence type="ECO:0000256" key="2">
    <source>
        <dbReference type="SAM" id="Phobius"/>
    </source>
</evidence>
<feature type="transmembrane region" description="Helical" evidence="2">
    <location>
        <begin position="260"/>
        <end position="278"/>
    </location>
</feature>
<feature type="transmembrane region" description="Helical" evidence="2">
    <location>
        <begin position="48"/>
        <end position="70"/>
    </location>
</feature>
<organism evidence="4 5">
    <name type="scientific">Patella caerulea</name>
    <name type="common">Rayed Mediterranean limpet</name>
    <dbReference type="NCBI Taxonomy" id="87958"/>
    <lineage>
        <taxon>Eukaryota</taxon>
        <taxon>Metazoa</taxon>
        <taxon>Spiralia</taxon>
        <taxon>Lophotrochozoa</taxon>
        <taxon>Mollusca</taxon>
        <taxon>Gastropoda</taxon>
        <taxon>Patellogastropoda</taxon>
        <taxon>Patelloidea</taxon>
        <taxon>Patellidae</taxon>
        <taxon>Patella</taxon>
    </lineage>
</organism>
<name>A0AAN8KEF1_PATCE</name>